<reference evidence="3" key="1">
    <citation type="submission" date="2016-10" db="EMBL/GenBank/DDBJ databases">
        <authorList>
            <person name="Varghese N."/>
            <person name="Submissions S."/>
        </authorList>
    </citation>
    <scope>NUCLEOTIDE SEQUENCE [LARGE SCALE GENOMIC DNA]</scope>
    <source>
        <strain evidence="3">IBRC-M 10760</strain>
    </source>
</reference>
<dbReference type="Proteomes" id="UP000199076">
    <property type="component" value="Unassembled WGS sequence"/>
</dbReference>
<dbReference type="SUPFAM" id="SSF52317">
    <property type="entry name" value="Class I glutamine amidotransferase-like"/>
    <property type="match status" value="1"/>
</dbReference>
<dbReference type="Pfam" id="PF14258">
    <property type="entry name" value="DUF4350"/>
    <property type="match status" value="1"/>
</dbReference>
<dbReference type="AlphaFoldDB" id="A0A1G7T1K4"/>
<keyword evidence="3" id="KW-1185">Reference proteome</keyword>
<accession>A0A1G7T1K4</accession>
<organism evidence="2 3">
    <name type="scientific">Halorientalis regularis</name>
    <dbReference type="NCBI Taxonomy" id="660518"/>
    <lineage>
        <taxon>Archaea</taxon>
        <taxon>Methanobacteriati</taxon>
        <taxon>Methanobacteriota</taxon>
        <taxon>Stenosarchaea group</taxon>
        <taxon>Halobacteria</taxon>
        <taxon>Halobacteriales</taxon>
        <taxon>Haloarculaceae</taxon>
        <taxon>Halorientalis</taxon>
    </lineage>
</organism>
<dbReference type="InterPro" id="IPR025646">
    <property type="entry name" value="DUF4350"/>
</dbReference>
<evidence type="ECO:0000313" key="2">
    <source>
        <dbReference type="EMBL" id="SDG29165.1"/>
    </source>
</evidence>
<feature type="domain" description="DUF4350" evidence="1">
    <location>
        <begin position="35"/>
        <end position="259"/>
    </location>
</feature>
<dbReference type="STRING" id="660518.SAMN05216218_1223"/>
<name>A0A1G7T1K4_9EURY</name>
<proteinExistence type="predicted"/>
<dbReference type="Gene3D" id="3.40.50.880">
    <property type="match status" value="1"/>
</dbReference>
<protein>
    <recommendedName>
        <fullName evidence="1">DUF4350 domain-containing protein</fullName>
    </recommendedName>
</protein>
<gene>
    <name evidence="2" type="ORF">SAMN05216218_1223</name>
</gene>
<dbReference type="RefSeq" id="WP_342670349.1">
    <property type="nucleotide sequence ID" value="NZ_FNBK01000022.1"/>
</dbReference>
<sequence>MPNFNYPRTVLLVVLLAINLALIGAAVTSATPYGPYNGDWGGASDLRTTASDESTVTLAYSTRPYEGAPGNTTAFIIAPQDQYRAGDSARVRQFVRRGGTLVVASDANQTNSLLADLGLTVRLDGRLLRDEQEHFRSPALPVATEVTNHNLTTGVDKFTLNYGTAINRSTATAESEPESGSGLTRDAWAGTFLVNSSGFAYIDANNNSQLDDNERVRERPVAVIEPVGQGRVVVVSDASVFTNAMLERTGNDRFARNLVESGDHVILDYSHGHPLPPLVYALLVVRSTPLLQFGLGLLALGCVAVGVRLSDWSLPDWLSMDETATDGDSFGQLDEDELTAFLTDRHPEWSDRRVQRVTKAIIRRREQPGDND</sequence>
<evidence type="ECO:0000313" key="3">
    <source>
        <dbReference type="Proteomes" id="UP000199076"/>
    </source>
</evidence>
<dbReference type="EMBL" id="FNBK01000022">
    <property type="protein sequence ID" value="SDG29165.1"/>
    <property type="molecule type" value="Genomic_DNA"/>
</dbReference>
<dbReference type="InterPro" id="IPR029062">
    <property type="entry name" value="Class_I_gatase-like"/>
</dbReference>
<evidence type="ECO:0000259" key="1">
    <source>
        <dbReference type="Pfam" id="PF14258"/>
    </source>
</evidence>